<dbReference type="EMBL" id="VNIP01000001">
    <property type="protein sequence ID" value="KAA1185639.1"/>
    <property type="molecule type" value="Genomic_DNA"/>
</dbReference>
<dbReference type="PANTHER" id="PTHR34853:SF1">
    <property type="entry name" value="LIPASE 5"/>
    <property type="match status" value="1"/>
</dbReference>
<name>A0A5B0WIA0_RHITR</name>
<accession>A0A5B0WIA0</accession>
<evidence type="ECO:0000256" key="1">
    <source>
        <dbReference type="SAM" id="MobiDB-lite"/>
    </source>
</evidence>
<dbReference type="PANTHER" id="PTHR34853">
    <property type="match status" value="1"/>
</dbReference>
<dbReference type="GO" id="GO:0004806">
    <property type="term" value="F:triacylglycerol lipase activity"/>
    <property type="evidence" value="ECO:0007669"/>
    <property type="project" value="InterPro"/>
</dbReference>
<dbReference type="SUPFAM" id="SSF53474">
    <property type="entry name" value="alpha/beta-Hydrolases"/>
    <property type="match status" value="1"/>
</dbReference>
<dbReference type="InterPro" id="IPR029058">
    <property type="entry name" value="AB_hydrolase_fold"/>
</dbReference>
<keyword evidence="2" id="KW-0732">Signal</keyword>
<reference evidence="3 4" key="1">
    <citation type="submission" date="2019-07" db="EMBL/GenBank/DDBJ databases">
        <title>The Draft Genome Sequence of Rhizobium tropici SARCC-755 Associated with Superior Nodulation on Pigeonpea (Cajanus cajan (L.) Millsp.).</title>
        <authorList>
            <person name="Bopape F.L."/>
            <person name="Hassen A.I."/>
            <person name="Swanevelder Z.H."/>
            <person name="Gwata E.T."/>
        </authorList>
    </citation>
    <scope>NUCLEOTIDE SEQUENCE [LARGE SCALE GENOMIC DNA]</scope>
    <source>
        <strain evidence="3 4">SARCC-755</strain>
    </source>
</reference>
<feature type="signal peptide" evidence="2">
    <location>
        <begin position="1"/>
        <end position="22"/>
    </location>
</feature>
<dbReference type="PIRSF" id="PIRSF029171">
    <property type="entry name" value="Esterase_LipA"/>
    <property type="match status" value="1"/>
</dbReference>
<dbReference type="AlphaFoldDB" id="A0A5B0WIA0"/>
<comment type="caution">
    <text evidence="3">The sequence shown here is derived from an EMBL/GenBank/DDBJ whole genome shotgun (WGS) entry which is preliminary data.</text>
</comment>
<feature type="chain" id="PRO_5022781958" evidence="2">
    <location>
        <begin position="23"/>
        <end position="400"/>
    </location>
</feature>
<evidence type="ECO:0000313" key="3">
    <source>
        <dbReference type="EMBL" id="KAA1185639.1"/>
    </source>
</evidence>
<sequence>MLSKGIAALAIALALQPSVAQARPGSLISAARMADAPASFQAWRIRYETTDASGRRTEATGVLVSPRGSAGRLKRDVMAWAHPTVGIAEACAPSAQPNVLETIPNLAGLIAQGWVVVATDYPGLGTPGPNAYLVGEAEARSLLDSVRAAQGLAQVGAGRRFGVWGLSQGAHAALFTGEVSKRYAPELEIVGVAAAAPPTDLSANLGGGVNPTVRAALTAFAAQSWSEVYDVDLSIIARPVAQRVIRRLAGRCSSPDPALRTKIEVLRLRRQLRDVDLTLIDPWRGLLRRNSAGSVSAGAPLLIAQSAGDQVVAPAVTRNFVARACSRGEKVLFVAAGDGPHATTASVTAAQTISWFAGRFAGNRRQEQARVAPSVQTFPDPPADQRDFAGGFTGTMATDR</sequence>
<dbReference type="GO" id="GO:0016042">
    <property type="term" value="P:lipid catabolic process"/>
    <property type="evidence" value="ECO:0007669"/>
    <property type="project" value="InterPro"/>
</dbReference>
<keyword evidence="3" id="KW-0378">Hydrolase</keyword>
<dbReference type="Gene3D" id="3.40.50.1820">
    <property type="entry name" value="alpha/beta hydrolase"/>
    <property type="match status" value="2"/>
</dbReference>
<protein>
    <submittedName>
        <fullName evidence="3">Alpha/beta fold hydrolase</fullName>
    </submittedName>
</protein>
<evidence type="ECO:0000256" key="2">
    <source>
        <dbReference type="SAM" id="SignalP"/>
    </source>
</evidence>
<dbReference type="Proteomes" id="UP000323608">
    <property type="component" value="Unassembled WGS sequence"/>
</dbReference>
<dbReference type="RefSeq" id="WP_149632800.1">
    <property type="nucleotide sequence ID" value="NZ_VNIP01000001.1"/>
</dbReference>
<feature type="region of interest" description="Disordered" evidence="1">
    <location>
        <begin position="372"/>
        <end position="400"/>
    </location>
</feature>
<evidence type="ECO:0000313" key="4">
    <source>
        <dbReference type="Proteomes" id="UP000323608"/>
    </source>
</evidence>
<dbReference type="OrthoDB" id="9955at2"/>
<dbReference type="Pfam" id="PF03583">
    <property type="entry name" value="LIP"/>
    <property type="match status" value="1"/>
</dbReference>
<proteinExistence type="predicted"/>
<organism evidence="3 4">
    <name type="scientific">Rhizobium tropici</name>
    <dbReference type="NCBI Taxonomy" id="398"/>
    <lineage>
        <taxon>Bacteria</taxon>
        <taxon>Pseudomonadati</taxon>
        <taxon>Pseudomonadota</taxon>
        <taxon>Alphaproteobacteria</taxon>
        <taxon>Hyphomicrobiales</taxon>
        <taxon>Rhizobiaceae</taxon>
        <taxon>Rhizobium/Agrobacterium group</taxon>
        <taxon>Rhizobium</taxon>
    </lineage>
</organism>
<dbReference type="InterPro" id="IPR005152">
    <property type="entry name" value="Lipase_secreted"/>
</dbReference>
<gene>
    <name evidence="3" type="ORF">FP026_01095</name>
</gene>